<dbReference type="InterPro" id="IPR054505">
    <property type="entry name" value="Myb_DNA-bind_8"/>
</dbReference>
<dbReference type="Pfam" id="PF22980">
    <property type="entry name" value="Myb_DNA-bind_8"/>
    <property type="match status" value="1"/>
</dbReference>
<evidence type="ECO:0000313" key="3">
    <source>
        <dbReference type="EMBL" id="KAF3765961.1"/>
    </source>
</evidence>
<name>A0A9P4Y3H8_CRYP1</name>
<dbReference type="GeneID" id="63839278"/>
<comment type="caution">
    <text evidence="3">The sequence shown here is derived from an EMBL/GenBank/DDBJ whole genome shotgun (WGS) entry which is preliminary data.</text>
</comment>
<accession>A0A9P4Y3H8</accession>
<feature type="domain" description="Myb-like DNA-binding" evidence="2">
    <location>
        <begin position="9"/>
        <end position="57"/>
    </location>
</feature>
<evidence type="ECO:0000259" key="2">
    <source>
        <dbReference type="Pfam" id="PF22980"/>
    </source>
</evidence>
<proteinExistence type="predicted"/>
<keyword evidence="4" id="KW-1185">Reference proteome</keyword>
<dbReference type="RefSeq" id="XP_040776922.1">
    <property type="nucleotide sequence ID" value="XM_040922149.1"/>
</dbReference>
<dbReference type="Proteomes" id="UP000803844">
    <property type="component" value="Unassembled WGS sequence"/>
</dbReference>
<evidence type="ECO:0000313" key="4">
    <source>
        <dbReference type="Proteomes" id="UP000803844"/>
    </source>
</evidence>
<feature type="region of interest" description="Disordered" evidence="1">
    <location>
        <begin position="59"/>
        <end position="101"/>
    </location>
</feature>
<gene>
    <name evidence="3" type="ORF">M406DRAFT_346110</name>
</gene>
<evidence type="ECO:0000256" key="1">
    <source>
        <dbReference type="SAM" id="MobiDB-lite"/>
    </source>
</evidence>
<reference evidence="3" key="1">
    <citation type="journal article" date="2020" name="Phytopathology">
        <title>Genome sequence of the chestnut blight fungus Cryphonectria parasitica EP155: A fundamental resource for an archetypical invasive plant pathogen.</title>
        <authorList>
            <person name="Crouch J.A."/>
            <person name="Dawe A."/>
            <person name="Aerts A."/>
            <person name="Barry K."/>
            <person name="Churchill A.C.L."/>
            <person name="Grimwood J."/>
            <person name="Hillman B."/>
            <person name="Milgroom M.G."/>
            <person name="Pangilinan J."/>
            <person name="Smith M."/>
            <person name="Salamov A."/>
            <person name="Schmutz J."/>
            <person name="Yadav J."/>
            <person name="Grigoriev I.V."/>
            <person name="Nuss D."/>
        </authorList>
    </citation>
    <scope>NUCLEOTIDE SEQUENCE</scope>
    <source>
        <strain evidence="3">EP155</strain>
    </source>
</reference>
<protein>
    <recommendedName>
        <fullName evidence="2">Myb-like DNA-binding domain-containing protein</fullName>
    </recommendedName>
</protein>
<dbReference type="AlphaFoldDB" id="A0A9P4Y3H8"/>
<dbReference type="EMBL" id="MU032347">
    <property type="protein sequence ID" value="KAF3765961.1"/>
    <property type="molecule type" value="Genomic_DNA"/>
</dbReference>
<organism evidence="3 4">
    <name type="scientific">Cryphonectria parasitica (strain ATCC 38755 / EP155)</name>
    <dbReference type="NCBI Taxonomy" id="660469"/>
    <lineage>
        <taxon>Eukaryota</taxon>
        <taxon>Fungi</taxon>
        <taxon>Dikarya</taxon>
        <taxon>Ascomycota</taxon>
        <taxon>Pezizomycotina</taxon>
        <taxon>Sordariomycetes</taxon>
        <taxon>Sordariomycetidae</taxon>
        <taxon>Diaporthales</taxon>
        <taxon>Cryphonectriaceae</taxon>
        <taxon>Cryphonectria-Endothia species complex</taxon>
        <taxon>Cryphonectria</taxon>
    </lineage>
</organism>
<sequence>MSPSNDNTMARFLFAILQQKCLKDIDWNKVARNPILTQEITNGHAARMRYSRFRQSILGIEPQRRNRNPKSKVTKPKKDNKTKKEKQESIKPESITTPDGACETYNDTLLQAKNEETFVKQEPQPIRHDGPLTPADLPPVSMADTQLQFHKRLMTPNSDTDLFAPAHGFATNPTADILHQETTFDYTGPAVGHCSHDQTSWQPSPSYSPFALPSYEVDNFSATAQFCEHQHVSHSEAFGIVPSAMMTPDTTHIPVKHEEWDTRFH</sequence>
<feature type="compositionally biased region" description="Basic residues" evidence="1">
    <location>
        <begin position="65"/>
        <end position="84"/>
    </location>
</feature>
<dbReference type="OrthoDB" id="3944408at2759"/>